<dbReference type="InterPro" id="IPR006175">
    <property type="entry name" value="YjgF/YER057c/UK114"/>
</dbReference>
<protein>
    <submittedName>
        <fullName evidence="1">RidA family protein</fullName>
        <ecNumber evidence="1">3.5.-.-</ecNumber>
    </submittedName>
</protein>
<keyword evidence="1" id="KW-0378">Hydrolase</keyword>
<proteinExistence type="predicted"/>
<keyword evidence="2" id="KW-1185">Reference proteome</keyword>
<evidence type="ECO:0000313" key="2">
    <source>
        <dbReference type="Proteomes" id="UP001596409"/>
    </source>
</evidence>
<dbReference type="Pfam" id="PF01042">
    <property type="entry name" value="Ribonuc_L-PSP"/>
    <property type="match status" value="1"/>
</dbReference>
<comment type="caution">
    <text evidence="1">The sequence shown here is derived from an EMBL/GenBank/DDBJ whole genome shotgun (WGS) entry which is preliminary data.</text>
</comment>
<dbReference type="EC" id="3.5.-.-" evidence="1"/>
<dbReference type="RefSeq" id="WP_189876349.1">
    <property type="nucleotide sequence ID" value="NZ_BMWA01000020.1"/>
</dbReference>
<dbReference type="EMBL" id="JBHSYM010000048">
    <property type="protein sequence ID" value="MFC7014480.1"/>
    <property type="molecule type" value="Genomic_DNA"/>
</dbReference>
<evidence type="ECO:0000313" key="1">
    <source>
        <dbReference type="EMBL" id="MFC7014480.1"/>
    </source>
</evidence>
<organism evidence="1 2">
    <name type="scientific">Streptomyces viridiviolaceus</name>
    <dbReference type="NCBI Taxonomy" id="68282"/>
    <lineage>
        <taxon>Bacteria</taxon>
        <taxon>Bacillati</taxon>
        <taxon>Actinomycetota</taxon>
        <taxon>Actinomycetes</taxon>
        <taxon>Kitasatosporales</taxon>
        <taxon>Streptomycetaceae</taxon>
        <taxon>Streptomyces</taxon>
    </lineage>
</organism>
<dbReference type="Proteomes" id="UP001596409">
    <property type="component" value="Unassembled WGS sequence"/>
</dbReference>
<dbReference type="Gene3D" id="3.30.1330.40">
    <property type="entry name" value="RutC-like"/>
    <property type="match status" value="1"/>
</dbReference>
<dbReference type="InterPro" id="IPR035959">
    <property type="entry name" value="RutC-like_sf"/>
</dbReference>
<sequence length="125" mass="13461">MKTFLPGPFRAGEVPFSAGVDVGDLVYADASALDLPRLERVPEAATIADETRVCLERLRQTLSDAGCTLADLVKVNCYLTDDSYRAEFWQTFDDALAPGPYPVRITQVGGLAGDARVLLDAVAAR</sequence>
<accession>A0ABW2E6Z8</accession>
<dbReference type="SUPFAM" id="SSF55298">
    <property type="entry name" value="YjgF-like"/>
    <property type="match status" value="1"/>
</dbReference>
<gene>
    <name evidence="1" type="ORF">ACFQMH_22720</name>
</gene>
<name>A0ABW2E6Z8_9ACTN</name>
<reference evidence="2" key="1">
    <citation type="journal article" date="2019" name="Int. J. Syst. Evol. Microbiol.">
        <title>The Global Catalogue of Microorganisms (GCM) 10K type strain sequencing project: providing services to taxonomists for standard genome sequencing and annotation.</title>
        <authorList>
            <consortium name="The Broad Institute Genomics Platform"/>
            <consortium name="The Broad Institute Genome Sequencing Center for Infectious Disease"/>
            <person name="Wu L."/>
            <person name="Ma J."/>
        </authorList>
    </citation>
    <scope>NUCLEOTIDE SEQUENCE [LARGE SCALE GENOMIC DNA]</scope>
    <source>
        <strain evidence="2">JCM 4855</strain>
    </source>
</reference>
<dbReference type="CDD" id="cd00448">
    <property type="entry name" value="YjgF_YER057c_UK114_family"/>
    <property type="match status" value="1"/>
</dbReference>
<dbReference type="GO" id="GO:0016787">
    <property type="term" value="F:hydrolase activity"/>
    <property type="evidence" value="ECO:0007669"/>
    <property type="project" value="UniProtKB-KW"/>
</dbReference>